<name>A0A931DDA0_9ACTN</name>
<dbReference type="EC" id="2.7.8.7" evidence="8"/>
<comment type="caution">
    <text evidence="10">The sequence shown here is derived from an EMBL/GenBank/DDBJ whole genome shotgun (WGS) entry which is preliminary data.</text>
</comment>
<evidence type="ECO:0000256" key="8">
    <source>
        <dbReference type="HAMAP-Rule" id="MF_00101"/>
    </source>
</evidence>
<dbReference type="HAMAP" id="MF_00101">
    <property type="entry name" value="AcpS"/>
    <property type="match status" value="1"/>
</dbReference>
<keyword evidence="5 8" id="KW-0460">Magnesium</keyword>
<evidence type="ECO:0000256" key="4">
    <source>
        <dbReference type="ARBA" id="ARBA00022832"/>
    </source>
</evidence>
<feature type="domain" description="4'-phosphopantetheinyl transferase" evidence="9">
    <location>
        <begin position="4"/>
        <end position="92"/>
    </location>
</feature>
<keyword evidence="8" id="KW-0963">Cytoplasm</keyword>
<dbReference type="AlphaFoldDB" id="A0A931DDA0"/>
<keyword evidence="2 8" id="KW-0808">Transferase</keyword>
<dbReference type="InterPro" id="IPR037143">
    <property type="entry name" value="4-PPantetheinyl_Trfase_dom_sf"/>
</dbReference>
<evidence type="ECO:0000256" key="3">
    <source>
        <dbReference type="ARBA" id="ARBA00022723"/>
    </source>
</evidence>
<comment type="catalytic activity">
    <reaction evidence="8">
        <text>apo-[ACP] + CoA = holo-[ACP] + adenosine 3',5'-bisphosphate + H(+)</text>
        <dbReference type="Rhea" id="RHEA:12068"/>
        <dbReference type="Rhea" id="RHEA-COMP:9685"/>
        <dbReference type="Rhea" id="RHEA-COMP:9690"/>
        <dbReference type="ChEBI" id="CHEBI:15378"/>
        <dbReference type="ChEBI" id="CHEBI:29999"/>
        <dbReference type="ChEBI" id="CHEBI:57287"/>
        <dbReference type="ChEBI" id="CHEBI:58343"/>
        <dbReference type="ChEBI" id="CHEBI:64479"/>
        <dbReference type="EC" id="2.7.8.7"/>
    </reaction>
</comment>
<feature type="binding site" evidence="8">
    <location>
        <position position="50"/>
    </location>
    <ligand>
        <name>Mg(2+)</name>
        <dbReference type="ChEBI" id="CHEBI:18420"/>
    </ligand>
</feature>
<reference evidence="10" key="1">
    <citation type="submission" date="2020-11" db="EMBL/GenBank/DDBJ databases">
        <title>Sequencing the genomes of 1000 actinobacteria strains.</title>
        <authorList>
            <person name="Klenk H.-P."/>
        </authorList>
    </citation>
    <scope>NUCLEOTIDE SEQUENCE</scope>
    <source>
        <strain evidence="10">DSM 43175</strain>
    </source>
</reference>
<protein>
    <recommendedName>
        <fullName evidence="8">Holo-[acyl-carrier-protein] synthase</fullName>
        <shortName evidence="8">Holo-ACP synthase</shortName>
        <ecNumber evidence="8">2.7.8.7</ecNumber>
    </recommendedName>
    <alternativeName>
        <fullName evidence="8">4'-phosphopantetheinyl transferase AcpS</fullName>
    </alternativeName>
</protein>
<evidence type="ECO:0000256" key="7">
    <source>
        <dbReference type="ARBA" id="ARBA00023160"/>
    </source>
</evidence>
<keyword evidence="3 8" id="KW-0479">Metal-binding</keyword>
<evidence type="ECO:0000256" key="1">
    <source>
        <dbReference type="ARBA" id="ARBA00022516"/>
    </source>
</evidence>
<keyword evidence="11" id="KW-1185">Reference proteome</keyword>
<keyword evidence="6 8" id="KW-0443">Lipid metabolism</keyword>
<dbReference type="GO" id="GO:0008897">
    <property type="term" value="F:holo-[acyl-carrier-protein] synthase activity"/>
    <property type="evidence" value="ECO:0007669"/>
    <property type="project" value="UniProtKB-UniRule"/>
</dbReference>
<evidence type="ECO:0000256" key="5">
    <source>
        <dbReference type="ARBA" id="ARBA00022842"/>
    </source>
</evidence>
<feature type="binding site" evidence="8">
    <location>
        <position position="8"/>
    </location>
    <ligand>
        <name>Mg(2+)</name>
        <dbReference type="ChEBI" id="CHEBI:18420"/>
    </ligand>
</feature>
<dbReference type="NCBIfam" id="TIGR00556">
    <property type="entry name" value="pantethn_trn"/>
    <property type="match status" value="1"/>
</dbReference>
<dbReference type="NCBIfam" id="TIGR00516">
    <property type="entry name" value="acpS"/>
    <property type="match status" value="1"/>
</dbReference>
<organism evidence="10 11">
    <name type="scientific">Actinomadura viridis</name>
    <dbReference type="NCBI Taxonomy" id="58110"/>
    <lineage>
        <taxon>Bacteria</taxon>
        <taxon>Bacillati</taxon>
        <taxon>Actinomycetota</taxon>
        <taxon>Actinomycetes</taxon>
        <taxon>Streptosporangiales</taxon>
        <taxon>Thermomonosporaceae</taxon>
        <taxon>Actinomadura</taxon>
    </lineage>
</organism>
<dbReference type="SUPFAM" id="SSF56214">
    <property type="entry name" value="4'-phosphopantetheinyl transferase"/>
    <property type="match status" value="1"/>
</dbReference>
<dbReference type="Gene3D" id="3.90.470.20">
    <property type="entry name" value="4'-phosphopantetheinyl transferase domain"/>
    <property type="match status" value="1"/>
</dbReference>
<dbReference type="RefSeq" id="WP_197009469.1">
    <property type="nucleotide sequence ID" value="NZ_BAABES010000013.1"/>
</dbReference>
<comment type="cofactor">
    <cofactor evidence="8">
        <name>Mg(2+)</name>
        <dbReference type="ChEBI" id="CHEBI:18420"/>
    </cofactor>
</comment>
<comment type="similarity">
    <text evidence="8">Belongs to the P-Pant transferase superfamily. AcpS family.</text>
</comment>
<evidence type="ECO:0000313" key="11">
    <source>
        <dbReference type="Proteomes" id="UP000614047"/>
    </source>
</evidence>
<dbReference type="GO" id="GO:0006633">
    <property type="term" value="P:fatty acid biosynthetic process"/>
    <property type="evidence" value="ECO:0007669"/>
    <property type="project" value="UniProtKB-UniRule"/>
</dbReference>
<proteinExistence type="inferred from homology"/>
<accession>A0A931DDA0</accession>
<evidence type="ECO:0000256" key="2">
    <source>
        <dbReference type="ARBA" id="ARBA00022679"/>
    </source>
</evidence>
<evidence type="ECO:0000259" key="9">
    <source>
        <dbReference type="Pfam" id="PF01648"/>
    </source>
</evidence>
<keyword evidence="4 8" id="KW-0276">Fatty acid metabolism</keyword>
<dbReference type="InterPro" id="IPR008278">
    <property type="entry name" value="4-PPantetheinyl_Trfase_dom"/>
</dbReference>
<dbReference type="InterPro" id="IPR002582">
    <property type="entry name" value="ACPS"/>
</dbReference>
<dbReference type="GO" id="GO:0000287">
    <property type="term" value="F:magnesium ion binding"/>
    <property type="evidence" value="ECO:0007669"/>
    <property type="project" value="UniProtKB-UniRule"/>
</dbReference>
<dbReference type="Proteomes" id="UP000614047">
    <property type="component" value="Unassembled WGS sequence"/>
</dbReference>
<dbReference type="Pfam" id="PF01648">
    <property type="entry name" value="ACPS"/>
    <property type="match status" value="1"/>
</dbReference>
<evidence type="ECO:0000313" key="10">
    <source>
        <dbReference type="EMBL" id="MBG6086473.1"/>
    </source>
</evidence>
<comment type="function">
    <text evidence="8">Transfers the 4'-phosphopantetheine moiety from coenzyme A to a Ser of acyl-carrier-protein.</text>
</comment>
<dbReference type="GO" id="GO:0005737">
    <property type="term" value="C:cytoplasm"/>
    <property type="evidence" value="ECO:0007669"/>
    <property type="project" value="UniProtKB-SubCell"/>
</dbReference>
<evidence type="ECO:0000256" key="6">
    <source>
        <dbReference type="ARBA" id="ARBA00023098"/>
    </source>
</evidence>
<dbReference type="EMBL" id="JADOUA010000001">
    <property type="protein sequence ID" value="MBG6086473.1"/>
    <property type="molecule type" value="Genomic_DNA"/>
</dbReference>
<keyword evidence="7 8" id="KW-0275">Fatty acid biosynthesis</keyword>
<comment type="subcellular location">
    <subcellularLocation>
        <location evidence="8">Cytoplasm</location>
    </subcellularLocation>
</comment>
<dbReference type="NCBIfam" id="NF000832">
    <property type="entry name" value="PRK00070.3-2"/>
    <property type="match status" value="1"/>
</dbReference>
<dbReference type="InterPro" id="IPR004568">
    <property type="entry name" value="Ppantetheine-prot_Trfase_dom"/>
</dbReference>
<gene>
    <name evidence="8" type="primary">acpS</name>
    <name evidence="10" type="ORF">IW256_000586</name>
</gene>
<sequence length="119" mass="12491">MIVGVGIDVVDIARFERSLERTPGLRDRLFTEVERGMAGRSLAARFAAKEALAKALGAPRGLLWTDAEIGRAEDGRPVLRVAGTVAEAAAGRGVTRWHVSLSHDAGVATAVVIAESESG</sequence>
<keyword evidence="1 8" id="KW-0444">Lipid biosynthesis</keyword>